<reference evidence="2 3" key="1">
    <citation type="submission" date="2017-07" db="EMBL/GenBank/DDBJ databases">
        <title>Genomes of Fischerella (Mastigocladus) sp. strains.</title>
        <authorList>
            <person name="Miller S.R."/>
        </authorList>
    </citation>
    <scope>NUCLEOTIDE SEQUENCE [LARGE SCALE GENOMIC DNA]</scope>
    <source>
        <strain evidence="2 3">CCMEE 5268</strain>
    </source>
</reference>
<evidence type="ECO:0000259" key="1">
    <source>
        <dbReference type="Pfam" id="PF21818"/>
    </source>
</evidence>
<dbReference type="AlphaFoldDB" id="A0A2N6KHG0"/>
<dbReference type="Proteomes" id="UP000235025">
    <property type="component" value="Unassembled WGS sequence"/>
</dbReference>
<gene>
    <name evidence="2" type="ORF">CEN50_09835</name>
</gene>
<feature type="domain" description="DUF6884" evidence="1">
    <location>
        <begin position="9"/>
        <end position="143"/>
    </location>
</feature>
<name>A0A2N6KHG0_9CYAN</name>
<dbReference type="EMBL" id="NMQA01000108">
    <property type="protein sequence ID" value="PLZ98803.1"/>
    <property type="molecule type" value="Genomic_DNA"/>
</dbReference>
<dbReference type="InterPro" id="IPR049251">
    <property type="entry name" value="DUF6884"/>
</dbReference>
<dbReference type="Pfam" id="PF21818">
    <property type="entry name" value="DUF6884"/>
    <property type="match status" value="1"/>
</dbReference>
<evidence type="ECO:0000313" key="2">
    <source>
        <dbReference type="EMBL" id="PLZ98803.1"/>
    </source>
</evidence>
<comment type="caution">
    <text evidence="2">The sequence shown here is derived from an EMBL/GenBank/DDBJ whole genome shotgun (WGS) entry which is preliminary data.</text>
</comment>
<accession>A0A2N6KHG0</accession>
<evidence type="ECO:0000313" key="3">
    <source>
        <dbReference type="Proteomes" id="UP000235025"/>
    </source>
</evidence>
<dbReference type="RefSeq" id="WP_102172489.1">
    <property type="nucleotide sequence ID" value="NZ_NMQA01000108.1"/>
</dbReference>
<proteinExistence type="predicted"/>
<organism evidence="2 3">
    <name type="scientific">Fischerella thermalis CCMEE 5268</name>
    <dbReference type="NCBI Taxonomy" id="2019662"/>
    <lineage>
        <taxon>Bacteria</taxon>
        <taxon>Bacillati</taxon>
        <taxon>Cyanobacteriota</taxon>
        <taxon>Cyanophyceae</taxon>
        <taxon>Nostocales</taxon>
        <taxon>Hapalosiphonaceae</taxon>
        <taxon>Fischerella</taxon>
    </lineage>
</organism>
<protein>
    <recommendedName>
        <fullName evidence="1">DUF6884 domain-containing protein</fullName>
    </recommendedName>
</protein>
<sequence length="152" mass="17560">MHKSARYLLIISCSQRKLSDHGFLPAIARYDGGHFRVLRKAQRDGYWSNHIDVLILSAKYGLIEGCTPIANYEQRMNKKRACELKSQVKQTLKIYVKKNVYRELYVDLGQNYQLAIEELGELFKDSLVTYAQGRIGKRLKSLKDWLLAKHGG</sequence>